<dbReference type="InterPro" id="IPR016181">
    <property type="entry name" value="Acyl_CoA_acyltransferase"/>
</dbReference>
<organism evidence="4 5">
    <name type="scientific">Roseitalea porphyridii</name>
    <dbReference type="NCBI Taxonomy" id="1852022"/>
    <lineage>
        <taxon>Bacteria</taxon>
        <taxon>Pseudomonadati</taxon>
        <taxon>Pseudomonadota</taxon>
        <taxon>Alphaproteobacteria</taxon>
        <taxon>Hyphomicrobiales</taxon>
        <taxon>Ahrensiaceae</taxon>
        <taxon>Roseitalea</taxon>
    </lineage>
</organism>
<reference evidence="4 5" key="1">
    <citation type="journal article" date="2017" name="Int. J. Syst. Evol. Microbiol.">
        <title>Roseitalea porphyridii gen. nov., sp. nov., isolated from a red alga, and reclassification of Hoeflea suaedae Chung et al. 2013 as Pseudohoeflea suaedae gen. nov., comb. nov.</title>
        <authorList>
            <person name="Hyeon J.W."/>
            <person name="Jeong S.E."/>
            <person name="Baek K."/>
            <person name="Jeon C.O."/>
        </authorList>
    </citation>
    <scope>NUCLEOTIDE SEQUENCE [LARGE SCALE GENOMIC DNA]</scope>
    <source>
        <strain evidence="4 5">MA7-20</strain>
    </source>
</reference>
<sequence length="155" mass="17036">MTAIDIRTDDLRGPEIAALLTRHLDHMFAVTPAGSVYALDLDALRVPAITFWSAWIDGGLVGCIALKDLGGGHGEIKSAHTVEQMRGRGIGRALVAHLIDQARARGMTRLSLETGQTDHFRPAQELYRRFGFVECGPFGDYGPDPHSYFMTRTLD</sequence>
<dbReference type="SUPFAM" id="SSF55729">
    <property type="entry name" value="Acyl-CoA N-acyltransferases (Nat)"/>
    <property type="match status" value="1"/>
</dbReference>
<feature type="domain" description="N-acetyltransferase" evidence="3">
    <location>
        <begin position="4"/>
        <end position="155"/>
    </location>
</feature>
<keyword evidence="1 4" id="KW-0808">Transferase</keyword>
<dbReference type="EMBL" id="CP036532">
    <property type="protein sequence ID" value="QBK29683.1"/>
    <property type="molecule type" value="Genomic_DNA"/>
</dbReference>
<dbReference type="AlphaFoldDB" id="A0A4P6UYW4"/>
<dbReference type="GeneID" id="90766282"/>
<gene>
    <name evidence="4" type="ORF">E0E05_03150</name>
</gene>
<dbReference type="Proteomes" id="UP000293719">
    <property type="component" value="Chromosome"/>
</dbReference>
<dbReference type="OrthoDB" id="9803233at2"/>
<dbReference type="InterPro" id="IPR050832">
    <property type="entry name" value="Bact_Acetyltransf"/>
</dbReference>
<accession>A0A4P6UYW4</accession>
<dbReference type="KEGG" id="rpod:E0E05_03150"/>
<evidence type="ECO:0000313" key="5">
    <source>
        <dbReference type="Proteomes" id="UP000293719"/>
    </source>
</evidence>
<dbReference type="PANTHER" id="PTHR43877">
    <property type="entry name" value="AMINOALKYLPHOSPHONATE N-ACETYLTRANSFERASE-RELATED-RELATED"/>
    <property type="match status" value="1"/>
</dbReference>
<dbReference type="PROSITE" id="PS51186">
    <property type="entry name" value="GNAT"/>
    <property type="match status" value="1"/>
</dbReference>
<dbReference type="Pfam" id="PF00583">
    <property type="entry name" value="Acetyltransf_1"/>
    <property type="match status" value="1"/>
</dbReference>
<evidence type="ECO:0000313" key="4">
    <source>
        <dbReference type="EMBL" id="QBK29683.1"/>
    </source>
</evidence>
<dbReference type="Gene3D" id="3.40.630.30">
    <property type="match status" value="1"/>
</dbReference>
<name>A0A4P6UYW4_9HYPH</name>
<dbReference type="PANTHER" id="PTHR43877:SF5">
    <property type="entry name" value="BLL8307 PROTEIN"/>
    <property type="match status" value="1"/>
</dbReference>
<evidence type="ECO:0000256" key="1">
    <source>
        <dbReference type="ARBA" id="ARBA00022679"/>
    </source>
</evidence>
<dbReference type="RefSeq" id="WP_131615398.1">
    <property type="nucleotide sequence ID" value="NZ_CP036532.1"/>
</dbReference>
<keyword evidence="2" id="KW-0012">Acyltransferase</keyword>
<evidence type="ECO:0000259" key="3">
    <source>
        <dbReference type="PROSITE" id="PS51186"/>
    </source>
</evidence>
<proteinExistence type="predicted"/>
<protein>
    <submittedName>
        <fullName evidence="4">GNAT family N-acetyltransferase</fullName>
    </submittedName>
</protein>
<dbReference type="CDD" id="cd04301">
    <property type="entry name" value="NAT_SF"/>
    <property type="match status" value="1"/>
</dbReference>
<evidence type="ECO:0000256" key="2">
    <source>
        <dbReference type="ARBA" id="ARBA00023315"/>
    </source>
</evidence>
<keyword evidence="5" id="KW-1185">Reference proteome</keyword>
<dbReference type="InterPro" id="IPR000182">
    <property type="entry name" value="GNAT_dom"/>
</dbReference>
<dbReference type="GO" id="GO:0016747">
    <property type="term" value="F:acyltransferase activity, transferring groups other than amino-acyl groups"/>
    <property type="evidence" value="ECO:0007669"/>
    <property type="project" value="InterPro"/>
</dbReference>